<accession>A0A9P8CHK0</accession>
<feature type="region of interest" description="Disordered" evidence="5">
    <location>
        <begin position="104"/>
        <end position="127"/>
    </location>
</feature>
<dbReference type="Pfam" id="PF00505">
    <property type="entry name" value="HMG_box"/>
    <property type="match status" value="1"/>
</dbReference>
<feature type="domain" description="HMG box" evidence="6">
    <location>
        <begin position="36"/>
        <end position="104"/>
    </location>
</feature>
<dbReference type="PANTHER" id="PTHR10270:SF161">
    <property type="entry name" value="SEX-DETERMINING REGION Y PROTEIN"/>
    <property type="match status" value="1"/>
</dbReference>
<reference evidence="7" key="1">
    <citation type="journal article" date="2021" name="IMA Fungus">
        <title>Genomic characterization of three marine fungi, including Emericellopsis atlantica sp. nov. with signatures of a generalist lifestyle and marine biomass degradation.</title>
        <authorList>
            <person name="Hagestad O.C."/>
            <person name="Hou L."/>
            <person name="Andersen J.H."/>
            <person name="Hansen E.H."/>
            <person name="Altermark B."/>
            <person name="Li C."/>
            <person name="Kuhnert E."/>
            <person name="Cox R.J."/>
            <person name="Crous P.W."/>
            <person name="Spatafora J.W."/>
            <person name="Lail K."/>
            <person name="Amirebrahimi M."/>
            <person name="Lipzen A."/>
            <person name="Pangilinan J."/>
            <person name="Andreopoulos W."/>
            <person name="Hayes R.D."/>
            <person name="Ng V."/>
            <person name="Grigoriev I.V."/>
            <person name="Jackson S.A."/>
            <person name="Sutton T.D.S."/>
            <person name="Dobson A.D.W."/>
            <person name="Rama T."/>
        </authorList>
    </citation>
    <scope>NUCLEOTIDE SEQUENCE</scope>
    <source>
        <strain evidence="7">TRa3180A</strain>
    </source>
</reference>
<comment type="caution">
    <text evidence="7">The sequence shown here is derived from an EMBL/GenBank/DDBJ whole genome shotgun (WGS) entry which is preliminary data.</text>
</comment>
<dbReference type="GO" id="GO:0001228">
    <property type="term" value="F:DNA-binding transcription activator activity, RNA polymerase II-specific"/>
    <property type="evidence" value="ECO:0007669"/>
    <property type="project" value="TreeGrafter"/>
</dbReference>
<dbReference type="GO" id="GO:0000978">
    <property type="term" value="F:RNA polymerase II cis-regulatory region sequence-specific DNA binding"/>
    <property type="evidence" value="ECO:0007669"/>
    <property type="project" value="TreeGrafter"/>
</dbReference>
<dbReference type="InterPro" id="IPR009071">
    <property type="entry name" value="HMG_box_dom"/>
</dbReference>
<proteinExistence type="predicted"/>
<keyword evidence="2 4" id="KW-0238">DNA-binding</keyword>
<dbReference type="OrthoDB" id="6247875at2759"/>
<protein>
    <submittedName>
        <fullName evidence="7">MAT1-2-1</fullName>
    </submittedName>
</protein>
<feature type="compositionally biased region" description="Low complexity" evidence="5">
    <location>
        <begin position="10"/>
        <end position="31"/>
    </location>
</feature>
<evidence type="ECO:0000256" key="3">
    <source>
        <dbReference type="ARBA" id="ARBA00023163"/>
    </source>
</evidence>
<keyword evidence="8" id="KW-1185">Reference proteome</keyword>
<feature type="region of interest" description="Disordered" evidence="5">
    <location>
        <begin position="1"/>
        <end position="37"/>
    </location>
</feature>
<evidence type="ECO:0000256" key="1">
    <source>
        <dbReference type="ARBA" id="ARBA00023015"/>
    </source>
</evidence>
<evidence type="ECO:0000256" key="4">
    <source>
        <dbReference type="PROSITE-ProRule" id="PRU00267"/>
    </source>
</evidence>
<evidence type="ECO:0000256" key="5">
    <source>
        <dbReference type="SAM" id="MobiDB-lite"/>
    </source>
</evidence>
<evidence type="ECO:0000259" key="6">
    <source>
        <dbReference type="PROSITE" id="PS50118"/>
    </source>
</evidence>
<sequence length="127" mass="14467">MPSPHLFPDPSATLPRSPATSASPTSPPTAAGKAKIKRPPNAFILYRQHWHPIVVARNPNAHNNQISRIIGTMWQQSSDDEREPFRLLAVEKKAEKLRAHPDYRYQPRKSSEKRRRMTKNKVAALRA</sequence>
<dbReference type="InterPro" id="IPR050140">
    <property type="entry name" value="SRY-related_HMG-box_TF-like"/>
</dbReference>
<dbReference type="FunFam" id="1.10.30.10:FF:000041">
    <property type="entry name" value="HMG box family protein"/>
    <property type="match status" value="1"/>
</dbReference>
<dbReference type="EMBL" id="MU253773">
    <property type="protein sequence ID" value="KAG9247394.1"/>
    <property type="molecule type" value="Genomic_DNA"/>
</dbReference>
<dbReference type="SMART" id="SM00398">
    <property type="entry name" value="HMG"/>
    <property type="match status" value="1"/>
</dbReference>
<dbReference type="PROSITE" id="PS50118">
    <property type="entry name" value="HMG_BOX_2"/>
    <property type="match status" value="1"/>
</dbReference>
<evidence type="ECO:0000256" key="2">
    <source>
        <dbReference type="ARBA" id="ARBA00023125"/>
    </source>
</evidence>
<keyword evidence="1" id="KW-0805">Transcription regulation</keyword>
<dbReference type="Proteomes" id="UP000887226">
    <property type="component" value="Unassembled WGS sequence"/>
</dbReference>
<dbReference type="GO" id="GO:0030154">
    <property type="term" value="P:cell differentiation"/>
    <property type="evidence" value="ECO:0007669"/>
    <property type="project" value="TreeGrafter"/>
</dbReference>
<keyword evidence="3" id="KW-0804">Transcription</keyword>
<evidence type="ECO:0000313" key="7">
    <source>
        <dbReference type="EMBL" id="KAG9247394.1"/>
    </source>
</evidence>
<dbReference type="GO" id="GO:0005634">
    <property type="term" value="C:nucleus"/>
    <property type="evidence" value="ECO:0007669"/>
    <property type="project" value="UniProtKB-UniRule"/>
</dbReference>
<feature type="DNA-binding region" description="HMG box" evidence="4">
    <location>
        <begin position="36"/>
        <end position="104"/>
    </location>
</feature>
<keyword evidence="4" id="KW-0539">Nucleus</keyword>
<evidence type="ECO:0000313" key="8">
    <source>
        <dbReference type="Proteomes" id="UP000887226"/>
    </source>
</evidence>
<dbReference type="Gene3D" id="1.10.30.10">
    <property type="entry name" value="High mobility group box domain"/>
    <property type="match status" value="1"/>
</dbReference>
<feature type="non-terminal residue" evidence="7">
    <location>
        <position position="127"/>
    </location>
</feature>
<dbReference type="AlphaFoldDB" id="A0A9P8CHK0"/>
<dbReference type="CDD" id="cd01389">
    <property type="entry name" value="HMG-box_ROX1-like"/>
    <property type="match status" value="1"/>
</dbReference>
<organism evidence="7 8">
    <name type="scientific">Calycina marina</name>
    <dbReference type="NCBI Taxonomy" id="1763456"/>
    <lineage>
        <taxon>Eukaryota</taxon>
        <taxon>Fungi</taxon>
        <taxon>Dikarya</taxon>
        <taxon>Ascomycota</taxon>
        <taxon>Pezizomycotina</taxon>
        <taxon>Leotiomycetes</taxon>
        <taxon>Helotiales</taxon>
        <taxon>Pezizellaceae</taxon>
        <taxon>Calycina</taxon>
    </lineage>
</organism>
<dbReference type="GO" id="GO:0000122">
    <property type="term" value="P:negative regulation of transcription by RNA polymerase II"/>
    <property type="evidence" value="ECO:0007669"/>
    <property type="project" value="TreeGrafter"/>
</dbReference>
<gene>
    <name evidence="7" type="ORF">BJ878DRAFT_414978</name>
</gene>
<name>A0A9P8CHK0_9HELO</name>
<dbReference type="PANTHER" id="PTHR10270">
    <property type="entry name" value="SOX TRANSCRIPTION FACTOR"/>
    <property type="match status" value="1"/>
</dbReference>
<dbReference type="SUPFAM" id="SSF47095">
    <property type="entry name" value="HMG-box"/>
    <property type="match status" value="1"/>
</dbReference>
<dbReference type="InterPro" id="IPR036910">
    <property type="entry name" value="HMG_box_dom_sf"/>
</dbReference>